<dbReference type="PANTHER" id="PTHR43104:SF2">
    <property type="entry name" value="L-2-HYDROXYGLUTARATE DEHYDROGENASE, MITOCHONDRIAL"/>
    <property type="match status" value="1"/>
</dbReference>
<keyword evidence="3" id="KW-0274">FAD</keyword>
<accession>A0A932HZQ9</accession>
<evidence type="ECO:0000313" key="7">
    <source>
        <dbReference type="EMBL" id="MBI3126771.1"/>
    </source>
</evidence>
<keyword evidence="2" id="KW-0285">Flavoprotein</keyword>
<comment type="caution">
    <text evidence="7">The sequence shown here is derived from an EMBL/GenBank/DDBJ whole genome shotgun (WGS) entry which is preliminary data.</text>
</comment>
<dbReference type="EMBL" id="JACPUR010000013">
    <property type="protein sequence ID" value="MBI3126771.1"/>
    <property type="molecule type" value="Genomic_DNA"/>
</dbReference>
<evidence type="ECO:0000256" key="2">
    <source>
        <dbReference type="ARBA" id="ARBA00022630"/>
    </source>
</evidence>
<dbReference type="Gene3D" id="3.50.50.60">
    <property type="entry name" value="FAD/NAD(P)-binding domain"/>
    <property type="match status" value="1"/>
</dbReference>
<evidence type="ECO:0000256" key="4">
    <source>
        <dbReference type="ARBA" id="ARBA00023002"/>
    </source>
</evidence>
<dbReference type="PANTHER" id="PTHR43104">
    <property type="entry name" value="L-2-HYDROXYGLUTARATE DEHYDROGENASE, MITOCHONDRIAL"/>
    <property type="match status" value="1"/>
</dbReference>
<comment type="similarity">
    <text evidence="5">Belongs to the L2HGDH family.</text>
</comment>
<organism evidence="7 8">
    <name type="scientific">Tectimicrobiota bacterium</name>
    <dbReference type="NCBI Taxonomy" id="2528274"/>
    <lineage>
        <taxon>Bacteria</taxon>
        <taxon>Pseudomonadati</taxon>
        <taxon>Nitrospinota/Tectimicrobiota group</taxon>
        <taxon>Candidatus Tectimicrobiota</taxon>
    </lineage>
</organism>
<evidence type="ECO:0000256" key="1">
    <source>
        <dbReference type="ARBA" id="ARBA00001974"/>
    </source>
</evidence>
<protein>
    <submittedName>
        <fullName evidence="7">L-2-hydroxyglutarate oxidase</fullName>
        <ecNumber evidence="7">1.1.3.-</ecNumber>
    </submittedName>
</protein>
<dbReference type="EC" id="1.1.3.-" evidence="7"/>
<dbReference type="Pfam" id="PF01266">
    <property type="entry name" value="DAO"/>
    <property type="match status" value="1"/>
</dbReference>
<dbReference type="InterPro" id="IPR036188">
    <property type="entry name" value="FAD/NAD-bd_sf"/>
</dbReference>
<dbReference type="Gene3D" id="3.30.9.10">
    <property type="entry name" value="D-Amino Acid Oxidase, subunit A, domain 2"/>
    <property type="match status" value="1"/>
</dbReference>
<reference evidence="7" key="1">
    <citation type="submission" date="2020-07" db="EMBL/GenBank/DDBJ databases">
        <title>Huge and variable diversity of episymbiotic CPR bacteria and DPANN archaea in groundwater ecosystems.</title>
        <authorList>
            <person name="He C.Y."/>
            <person name="Keren R."/>
            <person name="Whittaker M."/>
            <person name="Farag I.F."/>
            <person name="Doudna J."/>
            <person name="Cate J.H.D."/>
            <person name="Banfield J.F."/>
        </authorList>
    </citation>
    <scope>NUCLEOTIDE SEQUENCE</scope>
    <source>
        <strain evidence="7">NC_groundwater_763_Ag_S-0.2um_68_21</strain>
    </source>
</reference>
<gene>
    <name evidence="7" type="primary">lhgO</name>
    <name evidence="7" type="ORF">HYZ11_04115</name>
</gene>
<name>A0A932HZQ9_UNCTE</name>
<evidence type="ECO:0000256" key="5">
    <source>
        <dbReference type="ARBA" id="ARBA00037941"/>
    </source>
</evidence>
<evidence type="ECO:0000259" key="6">
    <source>
        <dbReference type="Pfam" id="PF01266"/>
    </source>
</evidence>
<sequence>MAPSRWDAVIVGGGILGLSSAMALSKRNPDLRLLVLEKEAEPGRHQSGRNSGVIHAGLYYRPGSLKARMCVEGARAMVEFAIEHGIPHELCGKLVVATSEAELPRLEELHRRGTANGAQGLELVGPERLREIEPHAAGIRALWSPGTGIIDYPAVVRAYARIVKSRGNEIRTGAEVRGIRRLGGETVVETTDGEFACGFLVNCAGLHADRVARLAGGQVGLQIVPFRGEYYEIVPERRSLVRGLIYPVPDPAFPFLGVHFTRRVGGAVEAGPNAVLAFMREGYTKMKIDPRDLFETLSYPGFRRLARKWWRVGAREMARSFSKAVFTRDLQKLVPEIEERDLAPGGAGVRAQAVDREGNLLDDFAIVRTEGAIHVCNAPSPGATASLLIGRAIAEMAGEACPALAPR</sequence>
<evidence type="ECO:0000256" key="3">
    <source>
        <dbReference type="ARBA" id="ARBA00022827"/>
    </source>
</evidence>
<keyword evidence="4 7" id="KW-0560">Oxidoreductase</keyword>
<dbReference type="SUPFAM" id="SSF51905">
    <property type="entry name" value="FAD/NAD(P)-binding domain"/>
    <property type="match status" value="1"/>
</dbReference>
<dbReference type="GO" id="GO:0005737">
    <property type="term" value="C:cytoplasm"/>
    <property type="evidence" value="ECO:0007669"/>
    <property type="project" value="TreeGrafter"/>
</dbReference>
<dbReference type="Proteomes" id="UP000782312">
    <property type="component" value="Unassembled WGS sequence"/>
</dbReference>
<dbReference type="InterPro" id="IPR006076">
    <property type="entry name" value="FAD-dep_OxRdtase"/>
</dbReference>
<proteinExistence type="inferred from homology"/>
<feature type="domain" description="FAD dependent oxidoreductase" evidence="6">
    <location>
        <begin position="7"/>
        <end position="396"/>
    </location>
</feature>
<comment type="cofactor">
    <cofactor evidence="1">
        <name>FAD</name>
        <dbReference type="ChEBI" id="CHEBI:57692"/>
    </cofactor>
</comment>
<dbReference type="GO" id="GO:0047545">
    <property type="term" value="F:(S)-2-hydroxyglutarate dehydrogenase activity"/>
    <property type="evidence" value="ECO:0007669"/>
    <property type="project" value="TreeGrafter"/>
</dbReference>
<dbReference type="AlphaFoldDB" id="A0A932HZQ9"/>
<evidence type="ECO:0000313" key="8">
    <source>
        <dbReference type="Proteomes" id="UP000782312"/>
    </source>
</evidence>
<dbReference type="NCBIfam" id="NF008726">
    <property type="entry name" value="PRK11728.1"/>
    <property type="match status" value="1"/>
</dbReference>